<dbReference type="CDD" id="cd00158">
    <property type="entry name" value="RHOD"/>
    <property type="match status" value="1"/>
</dbReference>
<dbReference type="SUPFAM" id="SSF52821">
    <property type="entry name" value="Rhodanese/Cell cycle control phosphatase"/>
    <property type="match status" value="1"/>
</dbReference>
<dbReference type="Proteomes" id="UP000537126">
    <property type="component" value="Unassembled WGS sequence"/>
</dbReference>
<evidence type="ECO:0000259" key="1">
    <source>
        <dbReference type="PROSITE" id="PS50206"/>
    </source>
</evidence>
<feature type="domain" description="Rhodanese" evidence="1">
    <location>
        <begin position="20"/>
        <end position="110"/>
    </location>
</feature>
<dbReference type="RefSeq" id="WP_166918227.1">
    <property type="nucleotide sequence ID" value="NZ_JAASRN010000001.1"/>
</dbReference>
<reference evidence="2 3" key="1">
    <citation type="submission" date="2020-03" db="EMBL/GenBank/DDBJ databases">
        <title>Genomic Encyclopedia of Type Strains, Phase IV (KMG-IV): sequencing the most valuable type-strain genomes for metagenomic binning, comparative biology and taxonomic classification.</title>
        <authorList>
            <person name="Goeker M."/>
        </authorList>
    </citation>
    <scope>NUCLEOTIDE SEQUENCE [LARGE SCALE GENOMIC DNA]</scope>
    <source>
        <strain evidence="2 3">DSM 5718</strain>
    </source>
</reference>
<sequence length="113" mass="12683">MSANYFKDLGPESFYEAIQKDPDAVLLDVRTEHEFEEVHLEGALLMNINSGVFLTEIEKLDRSKHYYVYCAVGGRSKVACGMMLSRGFEHVCNLSGGLAAWIQKGLPLVKKQK</sequence>
<dbReference type="InterPro" id="IPR050229">
    <property type="entry name" value="GlpE_sulfurtransferase"/>
</dbReference>
<dbReference type="PROSITE" id="PS50206">
    <property type="entry name" value="RHODANESE_3"/>
    <property type="match status" value="1"/>
</dbReference>
<dbReference type="AlphaFoldDB" id="A0A846MN03"/>
<dbReference type="InterPro" id="IPR001763">
    <property type="entry name" value="Rhodanese-like_dom"/>
</dbReference>
<protein>
    <submittedName>
        <fullName evidence="2">Rhodanese-related sulfurtransferase</fullName>
    </submittedName>
</protein>
<dbReference type="Gene3D" id="3.40.250.10">
    <property type="entry name" value="Rhodanese-like domain"/>
    <property type="match status" value="1"/>
</dbReference>
<evidence type="ECO:0000313" key="2">
    <source>
        <dbReference type="EMBL" id="NIK72938.1"/>
    </source>
</evidence>
<keyword evidence="3" id="KW-1185">Reference proteome</keyword>
<keyword evidence="2" id="KW-0808">Transferase</keyword>
<comment type="caution">
    <text evidence="2">The sequence shown here is derived from an EMBL/GenBank/DDBJ whole genome shotgun (WGS) entry which is preliminary data.</text>
</comment>
<accession>A0A846MN03</accession>
<evidence type="ECO:0000313" key="3">
    <source>
        <dbReference type="Proteomes" id="UP000537126"/>
    </source>
</evidence>
<gene>
    <name evidence="2" type="ORF">FHS56_000424</name>
</gene>
<dbReference type="SMART" id="SM00450">
    <property type="entry name" value="RHOD"/>
    <property type="match status" value="1"/>
</dbReference>
<dbReference type="EMBL" id="JAASRN010000001">
    <property type="protein sequence ID" value="NIK72938.1"/>
    <property type="molecule type" value="Genomic_DNA"/>
</dbReference>
<dbReference type="PANTHER" id="PTHR43031">
    <property type="entry name" value="FAD-DEPENDENT OXIDOREDUCTASE"/>
    <property type="match status" value="1"/>
</dbReference>
<dbReference type="GO" id="GO:0016740">
    <property type="term" value="F:transferase activity"/>
    <property type="evidence" value="ECO:0007669"/>
    <property type="project" value="UniProtKB-KW"/>
</dbReference>
<dbReference type="InterPro" id="IPR036873">
    <property type="entry name" value="Rhodanese-like_dom_sf"/>
</dbReference>
<proteinExistence type="predicted"/>
<organism evidence="2 3">
    <name type="scientific">Thermonema lapsum</name>
    <dbReference type="NCBI Taxonomy" id="28195"/>
    <lineage>
        <taxon>Bacteria</taxon>
        <taxon>Pseudomonadati</taxon>
        <taxon>Bacteroidota</taxon>
        <taxon>Cytophagia</taxon>
        <taxon>Cytophagales</taxon>
        <taxon>Thermonemataceae</taxon>
        <taxon>Thermonema</taxon>
    </lineage>
</organism>
<dbReference type="PANTHER" id="PTHR43031:SF1">
    <property type="entry name" value="PYRIDINE NUCLEOTIDE-DISULPHIDE OXIDOREDUCTASE"/>
    <property type="match status" value="1"/>
</dbReference>
<dbReference type="Pfam" id="PF00581">
    <property type="entry name" value="Rhodanese"/>
    <property type="match status" value="1"/>
</dbReference>
<name>A0A846MN03_9BACT</name>